<dbReference type="Proteomes" id="UP001419268">
    <property type="component" value="Unassembled WGS sequence"/>
</dbReference>
<dbReference type="EMBL" id="JBBNAG010000002">
    <property type="protein sequence ID" value="KAK9157290.1"/>
    <property type="molecule type" value="Genomic_DNA"/>
</dbReference>
<keyword evidence="3" id="KW-1185">Reference proteome</keyword>
<evidence type="ECO:0000313" key="2">
    <source>
        <dbReference type="EMBL" id="KAK9157290.1"/>
    </source>
</evidence>
<accession>A0AAP0KTW2</accession>
<gene>
    <name evidence="2" type="ORF">Scep_003864</name>
</gene>
<feature type="compositionally biased region" description="Basic and acidic residues" evidence="1">
    <location>
        <begin position="111"/>
        <end position="129"/>
    </location>
</feature>
<feature type="compositionally biased region" description="Basic and acidic residues" evidence="1">
    <location>
        <begin position="8"/>
        <end position="30"/>
    </location>
</feature>
<reference evidence="2 3" key="1">
    <citation type="submission" date="2024-01" db="EMBL/GenBank/DDBJ databases">
        <title>Genome assemblies of Stephania.</title>
        <authorList>
            <person name="Yang L."/>
        </authorList>
    </citation>
    <scope>NUCLEOTIDE SEQUENCE [LARGE SCALE GENOMIC DNA]</scope>
    <source>
        <strain evidence="2">JXDWG</strain>
        <tissue evidence="2">Leaf</tissue>
    </source>
</reference>
<name>A0AAP0KTW2_9MAGN</name>
<organism evidence="2 3">
    <name type="scientific">Stephania cephalantha</name>
    <dbReference type="NCBI Taxonomy" id="152367"/>
    <lineage>
        <taxon>Eukaryota</taxon>
        <taxon>Viridiplantae</taxon>
        <taxon>Streptophyta</taxon>
        <taxon>Embryophyta</taxon>
        <taxon>Tracheophyta</taxon>
        <taxon>Spermatophyta</taxon>
        <taxon>Magnoliopsida</taxon>
        <taxon>Ranunculales</taxon>
        <taxon>Menispermaceae</taxon>
        <taxon>Menispermoideae</taxon>
        <taxon>Cissampelideae</taxon>
        <taxon>Stephania</taxon>
    </lineage>
</organism>
<dbReference type="AlphaFoldDB" id="A0AAP0KTW2"/>
<evidence type="ECO:0000313" key="3">
    <source>
        <dbReference type="Proteomes" id="UP001419268"/>
    </source>
</evidence>
<sequence length="189" mass="20715">MKKKGKTDKRERETTERGEPPRRKGRRDDVDGGCGRVRRDVAAVDQPEASTYIDDASGSSKDDRAWRTNSADGGSRAMRRLRTADDATTRTTSSSGEPGGGAVVGKTTSSDTKDAGEEQGRDASEEKRRLNCSGSGAVNDAEQRRGGALPDRLIPDETQQQWTLGCDVDEARRRDRLLVKKKKGVDFWS</sequence>
<protein>
    <submittedName>
        <fullName evidence="2">Uncharacterized protein</fullName>
    </submittedName>
</protein>
<proteinExistence type="predicted"/>
<feature type="region of interest" description="Disordered" evidence="1">
    <location>
        <begin position="1"/>
        <end position="158"/>
    </location>
</feature>
<evidence type="ECO:0000256" key="1">
    <source>
        <dbReference type="SAM" id="MobiDB-lite"/>
    </source>
</evidence>
<comment type="caution">
    <text evidence="2">The sequence shown here is derived from an EMBL/GenBank/DDBJ whole genome shotgun (WGS) entry which is preliminary data.</text>
</comment>